<feature type="domain" description="CobB/CobQ-like glutamine amidotransferase" evidence="3">
    <location>
        <begin position="5"/>
        <end position="201"/>
    </location>
</feature>
<dbReference type="EC" id="6.3.5.13" evidence="2"/>
<dbReference type="GO" id="GO:0071555">
    <property type="term" value="P:cell wall organization"/>
    <property type="evidence" value="ECO:0007669"/>
    <property type="project" value="UniProtKB-KW"/>
</dbReference>
<dbReference type="InterPro" id="IPR033949">
    <property type="entry name" value="CobQ_GATase1"/>
</dbReference>
<evidence type="ECO:0000313" key="5">
    <source>
        <dbReference type="Proteomes" id="UP000007239"/>
    </source>
</evidence>
<keyword evidence="2" id="KW-0133">Cell shape</keyword>
<dbReference type="KEGG" id="txy:Thexy_0006"/>
<dbReference type="GO" id="GO:0009252">
    <property type="term" value="P:peptidoglycan biosynthetic process"/>
    <property type="evidence" value="ECO:0007669"/>
    <property type="project" value="UniProtKB-UniRule"/>
</dbReference>
<comment type="similarity">
    <text evidence="2">Belongs to the CobB/CobQ family. GatD subfamily.</text>
</comment>
<dbReference type="InterPro" id="IPR043702">
    <property type="entry name" value="Lipid_II_synth_GatD"/>
</dbReference>
<protein>
    <recommendedName>
        <fullName evidence="2">Lipid II isoglutaminyl synthase (glutamine-hydrolyzing) subunit GatD</fullName>
        <ecNumber evidence="2">6.3.5.13</ecNumber>
    </recommendedName>
    <alternativeName>
        <fullName evidence="2">Lipid II isoglutaminyl synthase glutaminase subunit</fullName>
        <ecNumber evidence="2">3.5.1.2</ecNumber>
    </alternativeName>
</protein>
<comment type="function">
    <text evidence="2">The lipid II isoglutaminyl synthase complex catalyzes the formation of alpha-D-isoglutamine in the cell wall lipid II stem peptide. The GatD subunit catalyzes the hydrolysis of glutamine to glutamate and ammonia. The resulting ammonia molecule is channeled to the active site of MurT.</text>
</comment>
<dbReference type="SUPFAM" id="SSF52317">
    <property type="entry name" value="Class I glutamine amidotransferase-like"/>
    <property type="match status" value="1"/>
</dbReference>
<reference evidence="4" key="1">
    <citation type="submission" date="2011-05" db="EMBL/GenBank/DDBJ databases">
        <title>Complete sequence of Thermoanaerobacterium xylanolyticum LX-11.</title>
        <authorList>
            <consortium name="US DOE Joint Genome Institute"/>
            <person name="Lucas S."/>
            <person name="Han J."/>
            <person name="Lapidus A."/>
            <person name="Cheng J.-F."/>
            <person name="Goodwin L."/>
            <person name="Pitluck S."/>
            <person name="Peters L."/>
            <person name="Mikhailova N."/>
            <person name="Lu M."/>
            <person name="Han C."/>
            <person name="Tapia R."/>
            <person name="Land M."/>
            <person name="Hauser L."/>
            <person name="Kyrpides N."/>
            <person name="Ivanova N."/>
            <person name="Pagani I."/>
            <person name="Hemme C."/>
            <person name="Woyke T."/>
        </authorList>
    </citation>
    <scope>NUCLEOTIDE SEQUENCE</scope>
    <source>
        <strain evidence="4">LX-11</strain>
    </source>
</reference>
<dbReference type="CDD" id="cd01750">
    <property type="entry name" value="GATase1_CobQ"/>
    <property type="match status" value="1"/>
</dbReference>
<proteinExistence type="inferred from homology"/>
<keyword evidence="2" id="KW-0436">Ligase</keyword>
<dbReference type="GO" id="GO:0009236">
    <property type="term" value="P:cobalamin biosynthetic process"/>
    <property type="evidence" value="ECO:0007669"/>
    <property type="project" value="InterPro"/>
</dbReference>
<keyword evidence="2" id="KW-0961">Cell wall biogenesis/degradation</keyword>
<organism evidence="4 5">
    <name type="scientific">Thermoanaerobacterium xylanolyticum (strain ATCC 49914 / DSM 7097 / LX-11)</name>
    <dbReference type="NCBI Taxonomy" id="858215"/>
    <lineage>
        <taxon>Bacteria</taxon>
        <taxon>Bacillati</taxon>
        <taxon>Bacillota</taxon>
        <taxon>Clostridia</taxon>
        <taxon>Thermoanaerobacterales</taxon>
        <taxon>Thermoanaerobacteraceae</taxon>
        <taxon>Thermoanaerobacterium</taxon>
    </lineage>
</organism>
<dbReference type="GO" id="GO:0008360">
    <property type="term" value="P:regulation of cell shape"/>
    <property type="evidence" value="ECO:0007669"/>
    <property type="project" value="UniProtKB-KW"/>
</dbReference>
<evidence type="ECO:0000259" key="3">
    <source>
        <dbReference type="Pfam" id="PF07685"/>
    </source>
</evidence>
<keyword evidence="5" id="KW-1185">Reference proteome</keyword>
<evidence type="ECO:0000256" key="1">
    <source>
        <dbReference type="ARBA" id="ARBA00022962"/>
    </source>
</evidence>
<name>F6BKV6_THEXL</name>
<dbReference type="PROSITE" id="PS51274">
    <property type="entry name" value="GATASE_COBBQ"/>
    <property type="match status" value="1"/>
</dbReference>
<evidence type="ECO:0000313" key="4">
    <source>
        <dbReference type="EMBL" id="AEF16070.1"/>
    </source>
</evidence>
<comment type="pathway">
    <text evidence="2">Cell wall biogenesis; peptidoglycan biosynthesis.</text>
</comment>
<dbReference type="InterPro" id="IPR029062">
    <property type="entry name" value="Class_I_gatase-like"/>
</dbReference>
<dbReference type="Proteomes" id="UP000007239">
    <property type="component" value="Chromosome"/>
</dbReference>
<comment type="subunit">
    <text evidence="2">Forms a heterodimer with MurT.</text>
</comment>
<dbReference type="PANTHER" id="PTHR21343:SF9">
    <property type="entry name" value="LIPID II ISOGLUTAMINYL SYNTHASE (GLUTAMINE-HYDROLYZING) SUBUNIT GATD"/>
    <property type="match status" value="1"/>
</dbReference>
<dbReference type="InterPro" id="IPR011698">
    <property type="entry name" value="GATase_3"/>
</dbReference>
<dbReference type="EC" id="3.5.1.2" evidence="2"/>
<feature type="active site" evidence="2">
    <location>
        <position position="194"/>
    </location>
</feature>
<dbReference type="STRING" id="858215.Thexy_0006"/>
<feature type="active site" description="Nucleophile" evidence="2">
    <location>
        <position position="94"/>
    </location>
</feature>
<feature type="binding site" evidence="2">
    <location>
        <position position="128"/>
    </location>
    <ligand>
        <name>substrate</name>
    </ligand>
</feature>
<dbReference type="Gene3D" id="3.40.50.880">
    <property type="match status" value="1"/>
</dbReference>
<dbReference type="AlphaFoldDB" id="F6BKV6"/>
<dbReference type="Pfam" id="PF07685">
    <property type="entry name" value="GATase_3"/>
    <property type="match status" value="1"/>
</dbReference>
<dbReference type="GO" id="GO:0016740">
    <property type="term" value="F:transferase activity"/>
    <property type="evidence" value="ECO:0007669"/>
    <property type="project" value="UniProtKB-KW"/>
</dbReference>
<dbReference type="PANTHER" id="PTHR21343">
    <property type="entry name" value="DETHIOBIOTIN SYNTHETASE"/>
    <property type="match status" value="1"/>
</dbReference>
<dbReference type="GO" id="GO:0140282">
    <property type="term" value="F:carbon-nitrogen ligase activity on lipid II"/>
    <property type="evidence" value="ECO:0007669"/>
    <property type="project" value="UniProtKB-UniRule"/>
</dbReference>
<gene>
    <name evidence="2" type="primary">gatD</name>
    <name evidence="4" type="ordered locus">Thexy_0006</name>
</gene>
<evidence type="ECO:0000256" key="2">
    <source>
        <dbReference type="HAMAP-Rule" id="MF_02213"/>
    </source>
</evidence>
<dbReference type="RefSeq" id="WP_013786834.1">
    <property type="nucleotide sequence ID" value="NC_015555.1"/>
</dbReference>
<comment type="catalytic activity">
    <reaction evidence="2">
        <text>beta-D-GlcNAc-(1-&gt;4)-Mur2Ac(oyl-L-Ala-gamma-D-Glu-L-Lys-D-Ala-D-Ala)-di-trans,octa-cis-undecaprenyl diphosphate + L-glutamine + ATP + H2O = beta-D-GlcNAc-(1-&gt;4)-Mur2Ac(oyl-L-Ala-D-isoglutaminyl-L-Lys-D-Ala-D-Ala)-di-trans,octa-cis-undecaprenyl diphosphate + L-glutamate + ADP + phosphate + H(+)</text>
        <dbReference type="Rhea" id="RHEA:57928"/>
        <dbReference type="ChEBI" id="CHEBI:15377"/>
        <dbReference type="ChEBI" id="CHEBI:15378"/>
        <dbReference type="ChEBI" id="CHEBI:29985"/>
        <dbReference type="ChEBI" id="CHEBI:30616"/>
        <dbReference type="ChEBI" id="CHEBI:43474"/>
        <dbReference type="ChEBI" id="CHEBI:58359"/>
        <dbReference type="ChEBI" id="CHEBI:60033"/>
        <dbReference type="ChEBI" id="CHEBI:62233"/>
        <dbReference type="ChEBI" id="CHEBI:456216"/>
        <dbReference type="EC" id="6.3.5.13"/>
    </reaction>
</comment>
<dbReference type="eggNOG" id="COG3442">
    <property type="taxonomic scope" value="Bacteria"/>
</dbReference>
<keyword evidence="4" id="KW-0808">Transferase</keyword>
<dbReference type="HOGENOM" id="CLU_064047_0_0_9"/>
<dbReference type="UniPathway" id="UPA00219"/>
<dbReference type="GO" id="GO:0004359">
    <property type="term" value="F:glutaminase activity"/>
    <property type="evidence" value="ECO:0007669"/>
    <property type="project" value="UniProtKB-UniRule"/>
</dbReference>
<keyword evidence="2" id="KW-0378">Hydrolase</keyword>
<keyword evidence="1 2" id="KW-0315">Glutamine amidotransferase</keyword>
<sequence>MKLVIGHMYPELLNLYGDRGNIITLKRRCEWRGIETEIKAITVDTNTNFKDIDILFLGGGSDREQKIVSDDLTLKRANNLKSAIEDGLTLLSICGGYQLLGMYYLSSDGNKLPGIGALEIYTVAGNKRMIDNIIIESYIDGKTFKMVGFENHSGKTFLQNNVKPLGKVIYGNGNNGEDGMEGAIYKNTFGTYLHGPVLPKNPEFTDILIKKALERKYGNCTLMPLDDSFEHLTQDAIVNRFVKK</sequence>
<keyword evidence="2" id="KW-0573">Peptidoglycan synthesis</keyword>
<accession>F6BKV6</accession>
<dbReference type="EMBL" id="CP002739">
    <property type="protein sequence ID" value="AEF16070.1"/>
    <property type="molecule type" value="Genomic_DNA"/>
</dbReference>
<comment type="catalytic activity">
    <reaction evidence="2">
        <text>L-glutamine + H2O = L-glutamate + NH4(+)</text>
        <dbReference type="Rhea" id="RHEA:15889"/>
        <dbReference type="ChEBI" id="CHEBI:15377"/>
        <dbReference type="ChEBI" id="CHEBI:28938"/>
        <dbReference type="ChEBI" id="CHEBI:29985"/>
        <dbReference type="ChEBI" id="CHEBI:58359"/>
        <dbReference type="EC" id="3.5.1.2"/>
    </reaction>
</comment>
<dbReference type="HAMAP" id="MF_02213">
    <property type="entry name" value="Lipid_II_synth_GatD"/>
    <property type="match status" value="1"/>
</dbReference>